<gene>
    <name evidence="1" type="ORF">A2U01_0031839</name>
</gene>
<evidence type="ECO:0000313" key="1">
    <source>
        <dbReference type="EMBL" id="MCI10744.1"/>
    </source>
</evidence>
<keyword evidence="2" id="KW-1185">Reference proteome</keyword>
<name>A0A392PG26_9FABA</name>
<sequence length="73" mass="8460">MDLILRAVQRNRRVAQDLKTEWKELLLATCGVGVCDARRRAVKNCLEGVSIFCAWRNFIRCVAQMHMARRVRG</sequence>
<accession>A0A392PG26</accession>
<dbReference type="AlphaFoldDB" id="A0A392PG26"/>
<organism evidence="1 2">
    <name type="scientific">Trifolium medium</name>
    <dbReference type="NCBI Taxonomy" id="97028"/>
    <lineage>
        <taxon>Eukaryota</taxon>
        <taxon>Viridiplantae</taxon>
        <taxon>Streptophyta</taxon>
        <taxon>Embryophyta</taxon>
        <taxon>Tracheophyta</taxon>
        <taxon>Spermatophyta</taxon>
        <taxon>Magnoliopsida</taxon>
        <taxon>eudicotyledons</taxon>
        <taxon>Gunneridae</taxon>
        <taxon>Pentapetalae</taxon>
        <taxon>rosids</taxon>
        <taxon>fabids</taxon>
        <taxon>Fabales</taxon>
        <taxon>Fabaceae</taxon>
        <taxon>Papilionoideae</taxon>
        <taxon>50 kb inversion clade</taxon>
        <taxon>NPAAA clade</taxon>
        <taxon>Hologalegina</taxon>
        <taxon>IRL clade</taxon>
        <taxon>Trifolieae</taxon>
        <taxon>Trifolium</taxon>
    </lineage>
</organism>
<reference evidence="1 2" key="1">
    <citation type="journal article" date="2018" name="Front. Plant Sci.">
        <title>Red Clover (Trifolium pratense) and Zigzag Clover (T. medium) - A Picture of Genomic Similarities and Differences.</title>
        <authorList>
            <person name="Dluhosova J."/>
            <person name="Istvanek J."/>
            <person name="Nedelnik J."/>
            <person name="Repkova J."/>
        </authorList>
    </citation>
    <scope>NUCLEOTIDE SEQUENCE [LARGE SCALE GENOMIC DNA]</scope>
    <source>
        <strain evidence="2">cv. 10/8</strain>
        <tissue evidence="1">Leaf</tissue>
    </source>
</reference>
<comment type="caution">
    <text evidence="1">The sequence shown here is derived from an EMBL/GenBank/DDBJ whole genome shotgun (WGS) entry which is preliminary data.</text>
</comment>
<proteinExistence type="predicted"/>
<dbReference type="EMBL" id="LXQA010077466">
    <property type="protein sequence ID" value="MCI10744.1"/>
    <property type="molecule type" value="Genomic_DNA"/>
</dbReference>
<protein>
    <submittedName>
        <fullName evidence="1">Uncharacterized protein</fullName>
    </submittedName>
</protein>
<dbReference type="Proteomes" id="UP000265520">
    <property type="component" value="Unassembled WGS sequence"/>
</dbReference>
<evidence type="ECO:0000313" key="2">
    <source>
        <dbReference type="Proteomes" id="UP000265520"/>
    </source>
</evidence>